<comment type="caution">
    <text evidence="1">The sequence shown here is derived from an EMBL/GenBank/DDBJ whole genome shotgun (WGS) entry which is preliminary data.</text>
</comment>
<sequence>MIWQALRKKHLHYAKAGKSCYTYQLSRCFLKCLGKATFLRFIAIKIQPIQNAT</sequence>
<dbReference type="Proteomes" id="UP000294721">
    <property type="component" value="Unassembled WGS sequence"/>
</dbReference>
<gene>
    <name evidence="1" type="ORF">EV680_12627</name>
</gene>
<evidence type="ECO:0000313" key="1">
    <source>
        <dbReference type="EMBL" id="TCP02300.1"/>
    </source>
</evidence>
<proteinExistence type="predicted"/>
<organism evidence="1 2">
    <name type="scientific">Uruburuella suis</name>
    <dbReference type="NCBI Taxonomy" id="252130"/>
    <lineage>
        <taxon>Bacteria</taxon>
        <taxon>Pseudomonadati</taxon>
        <taxon>Pseudomonadota</taxon>
        <taxon>Betaproteobacteria</taxon>
        <taxon>Neisseriales</taxon>
        <taxon>Neisseriaceae</taxon>
        <taxon>Uruburuella</taxon>
    </lineage>
</organism>
<keyword evidence="2" id="KW-1185">Reference proteome</keyword>
<evidence type="ECO:0000313" key="2">
    <source>
        <dbReference type="Proteomes" id="UP000294721"/>
    </source>
</evidence>
<accession>A0ABY2BX10</accession>
<dbReference type="EMBL" id="SLXE01000026">
    <property type="protein sequence ID" value="TCP02300.1"/>
    <property type="molecule type" value="Genomic_DNA"/>
</dbReference>
<name>A0ABY2BX10_9NEIS</name>
<reference evidence="1 2" key="1">
    <citation type="submission" date="2019-03" db="EMBL/GenBank/DDBJ databases">
        <title>Genomic Encyclopedia of Type Strains, Phase IV (KMG-IV): sequencing the most valuable type-strain genomes for metagenomic binning, comparative biology and taxonomic classification.</title>
        <authorList>
            <person name="Goeker M."/>
        </authorList>
    </citation>
    <scope>NUCLEOTIDE SEQUENCE [LARGE SCALE GENOMIC DNA]</scope>
    <source>
        <strain evidence="1 2">DSM 17474</strain>
    </source>
</reference>
<protein>
    <submittedName>
        <fullName evidence="1">Uncharacterized protein</fullName>
    </submittedName>
</protein>